<gene>
    <name evidence="6" type="primary">SERPINB8-L</name>
    <name evidence="6" type="ORF">Hamer_G013355</name>
</gene>
<evidence type="ECO:0000256" key="2">
    <source>
        <dbReference type="ARBA" id="ARBA00022900"/>
    </source>
</evidence>
<comment type="similarity">
    <text evidence="3">Belongs to the serpin family.</text>
</comment>
<dbReference type="AlphaFoldDB" id="A0A8J5K9S6"/>
<dbReference type="InterPro" id="IPR023796">
    <property type="entry name" value="Serpin_dom"/>
</dbReference>
<dbReference type="SMART" id="SM00093">
    <property type="entry name" value="SERPIN"/>
    <property type="match status" value="1"/>
</dbReference>
<evidence type="ECO:0000313" key="7">
    <source>
        <dbReference type="Proteomes" id="UP000747542"/>
    </source>
</evidence>
<dbReference type="InterPro" id="IPR023795">
    <property type="entry name" value="Serpin_CS"/>
</dbReference>
<keyword evidence="7" id="KW-1185">Reference proteome</keyword>
<sequence length="454" mass="49670">MSYRGGQAVFGGGGAGRGPTMSVRIVCGMVVTLLASPAIRAIPSPSKYASPTLPIPTTSPRPDRAAGPDPTTTGSSGQRFSQAHFQFTLDLYGALVNKSSHPNANVLFSPVGVAAALSPLLHISDADVTQQIRQVLRYSNMTTGEIEEGHTAMIDNLADAYYDKDLRLAYTLFVQQGSSSAQSTSGLYPAGKTREVDFHNNGTEVLRGINQWVARETDDLVGAPLAEAPTAQMDALALVVVYFSGRWLHKFDRNLTFDKGLFFITSEERFEIPMMVGRLELPLGYSADLEVRILELPFVARRLSMFILLPDHPDHGLASLERNITSDNIKALFSTLKDERVNLRVPRFRVDVVPPLQDALVSLGLTSIFPTTLDTHPSLLLHDVLHRAVCEVVEDGEDWSPALASGGDQVGTFGDKYFEVDHPFIFFLWDYIGSSVLFMGRVVTPDPIILTPHN</sequence>
<dbReference type="InterPro" id="IPR042178">
    <property type="entry name" value="Serpin_sf_1"/>
</dbReference>
<dbReference type="InterPro" id="IPR000215">
    <property type="entry name" value="Serpin_fam"/>
</dbReference>
<evidence type="ECO:0000256" key="4">
    <source>
        <dbReference type="SAM" id="MobiDB-lite"/>
    </source>
</evidence>
<evidence type="ECO:0000313" key="6">
    <source>
        <dbReference type="EMBL" id="KAG7169724.1"/>
    </source>
</evidence>
<dbReference type="Gene3D" id="3.30.497.10">
    <property type="entry name" value="Antithrombin, subunit I, domain 2"/>
    <property type="match status" value="1"/>
</dbReference>
<dbReference type="GO" id="GO:0004867">
    <property type="term" value="F:serine-type endopeptidase inhibitor activity"/>
    <property type="evidence" value="ECO:0007669"/>
    <property type="project" value="UniProtKB-KW"/>
</dbReference>
<evidence type="ECO:0000259" key="5">
    <source>
        <dbReference type="SMART" id="SM00093"/>
    </source>
</evidence>
<dbReference type="CDD" id="cd00172">
    <property type="entry name" value="serpin"/>
    <property type="match status" value="1"/>
</dbReference>
<feature type="region of interest" description="Disordered" evidence="4">
    <location>
        <begin position="46"/>
        <end position="78"/>
    </location>
</feature>
<organism evidence="6 7">
    <name type="scientific">Homarus americanus</name>
    <name type="common">American lobster</name>
    <dbReference type="NCBI Taxonomy" id="6706"/>
    <lineage>
        <taxon>Eukaryota</taxon>
        <taxon>Metazoa</taxon>
        <taxon>Ecdysozoa</taxon>
        <taxon>Arthropoda</taxon>
        <taxon>Crustacea</taxon>
        <taxon>Multicrustacea</taxon>
        <taxon>Malacostraca</taxon>
        <taxon>Eumalacostraca</taxon>
        <taxon>Eucarida</taxon>
        <taxon>Decapoda</taxon>
        <taxon>Pleocyemata</taxon>
        <taxon>Astacidea</taxon>
        <taxon>Nephropoidea</taxon>
        <taxon>Nephropidae</taxon>
        <taxon>Homarus</taxon>
    </lineage>
</organism>
<proteinExistence type="inferred from homology"/>
<dbReference type="Proteomes" id="UP000747542">
    <property type="component" value="Unassembled WGS sequence"/>
</dbReference>
<dbReference type="InterPro" id="IPR036186">
    <property type="entry name" value="Serpin_sf"/>
</dbReference>
<keyword evidence="2" id="KW-0722">Serine protease inhibitor</keyword>
<dbReference type="EMBL" id="JAHLQT010015640">
    <property type="protein sequence ID" value="KAG7169724.1"/>
    <property type="molecule type" value="Genomic_DNA"/>
</dbReference>
<protein>
    <submittedName>
        <fullName evidence="6">Serpin B8-like</fullName>
    </submittedName>
</protein>
<dbReference type="InterPro" id="IPR042185">
    <property type="entry name" value="Serpin_sf_2"/>
</dbReference>
<evidence type="ECO:0000256" key="3">
    <source>
        <dbReference type="RuleBase" id="RU000411"/>
    </source>
</evidence>
<feature type="domain" description="Serpin" evidence="5">
    <location>
        <begin position="89"/>
        <end position="445"/>
    </location>
</feature>
<dbReference type="PANTHER" id="PTHR11461">
    <property type="entry name" value="SERINE PROTEASE INHIBITOR, SERPIN"/>
    <property type="match status" value="1"/>
</dbReference>
<reference evidence="6" key="1">
    <citation type="journal article" date="2021" name="Sci. Adv.">
        <title>The American lobster genome reveals insights on longevity, neural, and immune adaptations.</title>
        <authorList>
            <person name="Polinski J.M."/>
            <person name="Zimin A.V."/>
            <person name="Clark K.F."/>
            <person name="Kohn A.B."/>
            <person name="Sadowski N."/>
            <person name="Timp W."/>
            <person name="Ptitsyn A."/>
            <person name="Khanna P."/>
            <person name="Romanova D.Y."/>
            <person name="Williams P."/>
            <person name="Greenwood S.J."/>
            <person name="Moroz L.L."/>
            <person name="Walt D.R."/>
            <person name="Bodnar A.G."/>
        </authorList>
    </citation>
    <scope>NUCLEOTIDE SEQUENCE</scope>
    <source>
        <strain evidence="6">GMGI-L3</strain>
    </source>
</reference>
<dbReference type="Gene3D" id="2.30.39.10">
    <property type="entry name" value="Alpha-1-antitrypsin, domain 1"/>
    <property type="match status" value="1"/>
</dbReference>
<keyword evidence="1" id="KW-0646">Protease inhibitor</keyword>
<accession>A0A8J5K9S6</accession>
<dbReference type="PANTHER" id="PTHR11461:SF342">
    <property type="entry name" value="SERINE PROTEASE INHIBITOR 28DC"/>
    <property type="match status" value="1"/>
</dbReference>
<dbReference type="GO" id="GO:0005615">
    <property type="term" value="C:extracellular space"/>
    <property type="evidence" value="ECO:0007669"/>
    <property type="project" value="InterPro"/>
</dbReference>
<dbReference type="PROSITE" id="PS00284">
    <property type="entry name" value="SERPIN"/>
    <property type="match status" value="1"/>
</dbReference>
<comment type="caution">
    <text evidence="6">The sequence shown here is derived from an EMBL/GenBank/DDBJ whole genome shotgun (WGS) entry which is preliminary data.</text>
</comment>
<dbReference type="Pfam" id="PF00079">
    <property type="entry name" value="Serpin"/>
    <property type="match status" value="1"/>
</dbReference>
<evidence type="ECO:0000256" key="1">
    <source>
        <dbReference type="ARBA" id="ARBA00022690"/>
    </source>
</evidence>
<dbReference type="SUPFAM" id="SSF56574">
    <property type="entry name" value="Serpins"/>
    <property type="match status" value="1"/>
</dbReference>
<name>A0A8J5K9S6_HOMAM</name>